<evidence type="ECO:0000313" key="3">
    <source>
        <dbReference type="EMBL" id="MFD2188265.1"/>
    </source>
</evidence>
<proteinExistence type="predicted"/>
<accession>A0ABW5B177</accession>
<protein>
    <submittedName>
        <fullName evidence="3">Acyl-CoA carboxylase subunit beta</fullName>
        <ecNumber evidence="3">6.-.-.-</ecNumber>
    </submittedName>
</protein>
<organism evidence="3 4">
    <name type="scientific">Aquimarina celericrescens</name>
    <dbReference type="NCBI Taxonomy" id="1964542"/>
    <lineage>
        <taxon>Bacteria</taxon>
        <taxon>Pseudomonadati</taxon>
        <taxon>Bacteroidota</taxon>
        <taxon>Flavobacteriia</taxon>
        <taxon>Flavobacteriales</taxon>
        <taxon>Flavobacteriaceae</taxon>
        <taxon>Aquimarina</taxon>
    </lineage>
</organism>
<dbReference type="InterPro" id="IPR051047">
    <property type="entry name" value="AccD/PCCB"/>
</dbReference>
<keyword evidence="3" id="KW-0436">Ligase</keyword>
<dbReference type="EC" id="6.-.-.-" evidence="3"/>
<dbReference type="GO" id="GO:0016874">
    <property type="term" value="F:ligase activity"/>
    <property type="evidence" value="ECO:0007669"/>
    <property type="project" value="UniProtKB-KW"/>
</dbReference>
<gene>
    <name evidence="3" type="ORF">ACFSJT_15785</name>
</gene>
<dbReference type="EMBL" id="JBHUHY010000016">
    <property type="protein sequence ID" value="MFD2188265.1"/>
    <property type="molecule type" value="Genomic_DNA"/>
</dbReference>
<dbReference type="PROSITE" id="PS50980">
    <property type="entry name" value="COA_CT_NTER"/>
    <property type="match status" value="1"/>
</dbReference>
<dbReference type="SUPFAM" id="SSF52096">
    <property type="entry name" value="ClpP/crotonase"/>
    <property type="match status" value="2"/>
</dbReference>
<dbReference type="PROSITE" id="PS50989">
    <property type="entry name" value="COA_CT_CTER"/>
    <property type="match status" value="1"/>
</dbReference>
<dbReference type="InterPro" id="IPR011762">
    <property type="entry name" value="COA_CT_N"/>
</dbReference>
<dbReference type="InterPro" id="IPR011763">
    <property type="entry name" value="COA_CT_C"/>
</dbReference>
<feature type="domain" description="CoA carboxyltransferase N-terminal" evidence="1">
    <location>
        <begin position="1"/>
        <end position="257"/>
    </location>
</feature>
<dbReference type="Proteomes" id="UP001597344">
    <property type="component" value="Unassembled WGS sequence"/>
</dbReference>
<dbReference type="InterPro" id="IPR034733">
    <property type="entry name" value="AcCoA_carboxyl_beta"/>
</dbReference>
<dbReference type="Gene3D" id="3.90.226.10">
    <property type="entry name" value="2-enoyl-CoA Hydratase, Chain A, domain 1"/>
    <property type="match status" value="2"/>
</dbReference>
<comment type="caution">
    <text evidence="3">The sequence shown here is derived from an EMBL/GenBank/DDBJ whole genome shotgun (WGS) entry which is preliminary data.</text>
</comment>
<dbReference type="Pfam" id="PF01039">
    <property type="entry name" value="Carboxyl_trans"/>
    <property type="match status" value="1"/>
</dbReference>
<dbReference type="PANTHER" id="PTHR43842">
    <property type="entry name" value="PROPIONYL-COA CARBOXYLASE BETA CHAIN"/>
    <property type="match status" value="1"/>
</dbReference>
<dbReference type="PANTHER" id="PTHR43842:SF2">
    <property type="entry name" value="PROPIONYL-COA CARBOXYLASE BETA CHAIN, MITOCHONDRIAL"/>
    <property type="match status" value="1"/>
</dbReference>
<reference evidence="4" key="1">
    <citation type="journal article" date="2019" name="Int. J. Syst. Evol. Microbiol.">
        <title>The Global Catalogue of Microorganisms (GCM) 10K type strain sequencing project: providing services to taxonomists for standard genome sequencing and annotation.</title>
        <authorList>
            <consortium name="The Broad Institute Genomics Platform"/>
            <consortium name="The Broad Institute Genome Sequencing Center for Infectious Disease"/>
            <person name="Wu L."/>
            <person name="Ma J."/>
        </authorList>
    </citation>
    <scope>NUCLEOTIDE SEQUENCE [LARGE SCALE GENOMIC DNA]</scope>
    <source>
        <strain evidence="4">DT92</strain>
    </source>
</reference>
<dbReference type="InterPro" id="IPR029045">
    <property type="entry name" value="ClpP/crotonase-like_dom_sf"/>
</dbReference>
<evidence type="ECO:0000313" key="4">
    <source>
        <dbReference type="Proteomes" id="UP001597344"/>
    </source>
</evidence>
<evidence type="ECO:0000259" key="2">
    <source>
        <dbReference type="PROSITE" id="PS50989"/>
    </source>
</evidence>
<dbReference type="RefSeq" id="WP_378321290.1">
    <property type="nucleotide sequence ID" value="NZ_JBHUHY010000016.1"/>
</dbReference>
<feature type="domain" description="CoA carboxyltransferase C-terminal" evidence="2">
    <location>
        <begin position="259"/>
        <end position="506"/>
    </location>
</feature>
<name>A0ABW5B177_9FLAO</name>
<keyword evidence="4" id="KW-1185">Reference proteome</keyword>
<sequence>MDSQIKTLQEKIDQAKLGGGEHRIAKQHEKKKLTARERVAYLLDEGSFEEIGILVTHRTTDFEMDKEIYYGDGVVTGYGTIEGRLVYIYAQDFTVFGGALSETHAEKICKIMDMAVKIGAPVIGLNDSGGARIQEGVRSLGGYADIFHRNVQASGVIPQISAIMGPCAGGAVYSPAMTDFTLMVEETSYMFVTGPNVVKTVTNEEVTSEELGGASTHSTKSGVAHVTSSNDIECLEDVKKLLSYLPQSNAEYPNKLPYSIDEEVREQLSNIIPDNPNKPYDMHEVIGGIIDEDSFYEIHKDYAENIIVGFARLGGRSIGIVANQPMFLAGVLDVNSSKKAARFTRFCDCFNIPLLVLVDVPGFLPGTDQEWNGIIVHGAKLLYALSEATVPKVTVITRKAYGGAYDVMNSKHIGADLNYAWPTAEIAVMGAKGASEIIFRKEIQAADDPAAKLAEKEAEYANKFANPYRAAQRGFIDEVILPENTRRKLLKAFSMLENKVVDQPKRKHGNIPL</sequence>
<evidence type="ECO:0000259" key="1">
    <source>
        <dbReference type="PROSITE" id="PS50980"/>
    </source>
</evidence>